<dbReference type="InterPro" id="IPR011991">
    <property type="entry name" value="ArsR-like_HTH"/>
</dbReference>
<dbReference type="STRING" id="1069083.GCA_000371805_00214"/>
<dbReference type="InterPro" id="IPR051797">
    <property type="entry name" value="TrmB-like"/>
</dbReference>
<dbReference type="PANTHER" id="PTHR34293">
    <property type="entry name" value="HTH-TYPE TRANSCRIPTIONAL REGULATOR TRMBL2"/>
    <property type="match status" value="1"/>
</dbReference>
<gene>
    <name evidence="2" type="ORF">J422_01825</name>
</gene>
<dbReference type="InterPro" id="IPR002831">
    <property type="entry name" value="Tscrpt_reg_TrmB_N"/>
</dbReference>
<dbReference type="PANTHER" id="PTHR34293:SF1">
    <property type="entry name" value="HTH-TYPE TRANSCRIPTIONAL REGULATOR TRMBL2"/>
    <property type="match status" value="1"/>
</dbReference>
<dbReference type="SUPFAM" id="SSF46785">
    <property type="entry name" value="Winged helix' DNA-binding domain"/>
    <property type="match status" value="1"/>
</dbReference>
<accession>N6UW12</accession>
<evidence type="ECO:0000259" key="1">
    <source>
        <dbReference type="Pfam" id="PF01978"/>
    </source>
</evidence>
<organism evidence="2 3">
    <name type="scientific">Methanocaldococcus villosus KIN24-T80</name>
    <dbReference type="NCBI Taxonomy" id="1069083"/>
    <lineage>
        <taxon>Archaea</taxon>
        <taxon>Methanobacteriati</taxon>
        <taxon>Methanobacteriota</taxon>
        <taxon>Methanomada group</taxon>
        <taxon>Methanococci</taxon>
        <taxon>Methanococcales</taxon>
        <taxon>Methanocaldococcaceae</taxon>
        <taxon>Methanocaldococcus</taxon>
    </lineage>
</organism>
<protein>
    <submittedName>
        <fullName evidence="2">Transcriptional regulator TrmB</fullName>
    </submittedName>
</protein>
<evidence type="ECO:0000313" key="2">
    <source>
        <dbReference type="EMBL" id="ENN96514.1"/>
    </source>
</evidence>
<dbReference type="CDD" id="cd00090">
    <property type="entry name" value="HTH_ARSR"/>
    <property type="match status" value="1"/>
</dbReference>
<dbReference type="InterPro" id="IPR036390">
    <property type="entry name" value="WH_DNA-bd_sf"/>
</dbReference>
<name>N6UW12_9EURY</name>
<comment type="caution">
    <text evidence="2">The sequence shown here is derived from an EMBL/GenBank/DDBJ whole genome shotgun (WGS) entry which is preliminary data.</text>
</comment>
<dbReference type="AlphaFoldDB" id="N6UW12"/>
<dbReference type="EMBL" id="APMM01000013">
    <property type="protein sequence ID" value="ENN96514.1"/>
    <property type="molecule type" value="Genomic_DNA"/>
</dbReference>
<feature type="domain" description="Transcription regulator TrmB N-terminal" evidence="1">
    <location>
        <begin position="20"/>
        <end position="93"/>
    </location>
</feature>
<dbReference type="Gene3D" id="1.10.10.10">
    <property type="entry name" value="Winged helix-like DNA-binding domain superfamily/Winged helix DNA-binding domain"/>
    <property type="match status" value="1"/>
</dbReference>
<dbReference type="Pfam" id="PF01978">
    <property type="entry name" value="TrmB"/>
    <property type="match status" value="1"/>
</dbReference>
<sequence>MSKILFKTPCTTWTFDSLMSCVFGIKSSDVRVYFDILKHKNSKITDIANRLNRDRSTIQRSVQNLMSAGLVKRRQINLKDGGYYYVYSAIPFEEVKKKIKETLDIWYNQMKAWVEEIEADDVINELRD</sequence>
<reference evidence="2 3" key="1">
    <citation type="journal article" date="2013" name="Genome Announc.">
        <title>Draft Genome Sequence of a Highly Flagellated, Fast-Swimming Archaeon, Methanocaldococcus villosus Strain KIN24-T80 (DSM 22612).</title>
        <authorList>
            <person name="Thennarasu S."/>
            <person name="Polireddy D."/>
            <person name="Antony A."/>
            <person name="Yada M.R."/>
            <person name="Algarawi S."/>
            <person name="Sivakumar N."/>
        </authorList>
    </citation>
    <scope>NUCLEOTIDE SEQUENCE [LARGE SCALE GENOMIC DNA]</scope>
    <source>
        <strain evidence="2 3">KIN24-T80</strain>
    </source>
</reference>
<proteinExistence type="predicted"/>
<keyword evidence="3" id="KW-1185">Reference proteome</keyword>
<dbReference type="PATRIC" id="fig|1069083.5.peg.359"/>
<dbReference type="InterPro" id="IPR036388">
    <property type="entry name" value="WH-like_DNA-bd_sf"/>
</dbReference>
<dbReference type="RefSeq" id="WP_004590120.1">
    <property type="nucleotide sequence ID" value="NZ_APMM01000013.1"/>
</dbReference>
<dbReference type="OrthoDB" id="51378at2157"/>
<dbReference type="Proteomes" id="UP000053695">
    <property type="component" value="Unassembled WGS sequence"/>
</dbReference>
<evidence type="ECO:0000313" key="3">
    <source>
        <dbReference type="Proteomes" id="UP000053695"/>
    </source>
</evidence>